<dbReference type="Proteomes" id="UP000029424">
    <property type="component" value="Chromosome 2"/>
</dbReference>
<dbReference type="AlphaFoldDB" id="A0AAI8BDI5"/>
<evidence type="ECO:0000313" key="2">
    <source>
        <dbReference type="Proteomes" id="UP000029424"/>
    </source>
</evidence>
<sequence length="38" mass="4350">MSAEQIKEWGKGWNDCMRNRPPSGDSLAYRAGYFDALK</sequence>
<evidence type="ECO:0000313" key="1">
    <source>
        <dbReference type="EMBL" id="AIO70228.1"/>
    </source>
</evidence>
<organism evidence="1 2">
    <name type="scientific">Burkholderia oklahomensis</name>
    <dbReference type="NCBI Taxonomy" id="342113"/>
    <lineage>
        <taxon>Bacteria</taxon>
        <taxon>Pseudomonadati</taxon>
        <taxon>Pseudomonadota</taxon>
        <taxon>Betaproteobacteria</taxon>
        <taxon>Burkholderiales</taxon>
        <taxon>Burkholderiaceae</taxon>
        <taxon>Burkholderia</taxon>
        <taxon>pseudomallei group</taxon>
    </lineage>
</organism>
<dbReference type="KEGG" id="bok:DM82_4377"/>
<proteinExistence type="predicted"/>
<gene>
    <name evidence="1" type="ORF">DM82_4377</name>
</gene>
<reference evidence="1 2" key="1">
    <citation type="submission" date="2014-06" db="EMBL/GenBank/DDBJ databases">
        <authorList>
            <person name="Bishop-Lilly K.A."/>
            <person name="Broomall S.M."/>
            <person name="Chain P.S."/>
            <person name="Chertkov O."/>
            <person name="Coyne S.R."/>
            <person name="Daligault H.E."/>
            <person name="Davenport K.W."/>
            <person name="Erkkila T."/>
            <person name="Frey K.G."/>
            <person name="Gibbons H.S."/>
            <person name="Gu W."/>
            <person name="Jaissle J."/>
            <person name="Johnson S.L."/>
            <person name="Koroleva G.I."/>
            <person name="Ladner J.T."/>
            <person name="Lo C.-C."/>
            <person name="Minogue T.D."/>
            <person name="Munk C."/>
            <person name="Palacios G.F."/>
            <person name="Redden C.L."/>
            <person name="Rosenzweig C.N."/>
            <person name="Scholz M.B."/>
            <person name="Teshima H."/>
            <person name="Xu Y."/>
        </authorList>
    </citation>
    <scope>NUCLEOTIDE SEQUENCE [LARGE SCALE GENOMIC DNA]</scope>
    <source>
        <strain evidence="1 2">EO147</strain>
    </source>
</reference>
<name>A0AAI8BDI5_9BURK</name>
<dbReference type="EMBL" id="CP008727">
    <property type="protein sequence ID" value="AIO70228.1"/>
    <property type="molecule type" value="Genomic_DNA"/>
</dbReference>
<accession>A0AAI8BDI5</accession>
<keyword evidence="2" id="KW-1185">Reference proteome</keyword>
<protein>
    <submittedName>
        <fullName evidence="1">Uncharacterized protein</fullName>
    </submittedName>
</protein>